<feature type="domain" description="Antitoxin SocA-like Panacea" evidence="1">
    <location>
        <begin position="29"/>
        <end position="135"/>
    </location>
</feature>
<dbReference type="InterPro" id="IPR025272">
    <property type="entry name" value="SocA_Panacea"/>
</dbReference>
<keyword evidence="3" id="KW-1185">Reference proteome</keyword>
<organism evidence="2 3">
    <name type="scientific">Streptomonospora litoralis</name>
    <dbReference type="NCBI Taxonomy" id="2498135"/>
    <lineage>
        <taxon>Bacteria</taxon>
        <taxon>Bacillati</taxon>
        <taxon>Actinomycetota</taxon>
        <taxon>Actinomycetes</taxon>
        <taxon>Streptosporangiales</taxon>
        <taxon>Nocardiopsidaceae</taxon>
        <taxon>Streptomonospora</taxon>
    </lineage>
</organism>
<accession>A0A4P6Q0H3</accession>
<dbReference type="Proteomes" id="UP000292235">
    <property type="component" value="Chromosome"/>
</dbReference>
<dbReference type="KEGG" id="strr:EKD16_01835"/>
<dbReference type="EMBL" id="CP036455">
    <property type="protein sequence ID" value="QBI52184.1"/>
    <property type="molecule type" value="Genomic_DNA"/>
</dbReference>
<sequence length="211" mass="23035">MTMRGSSAAVVQLLRVARANGIIINRTKLAKLLYLADLEAVGNENAPGSGVEWRWRHYGPYSNTLQEVESDLELAGIVGASETINFFGGKEVRLSLTTDAPEVEIDENFAAIVERVVAEKGRFTATQLRDLTYQTPPMLEAQKLGRREVRLDLTGGEPLPDLEPALRKLRAVARGMPALEDDVGAVGDLSEEIDSLSELRKEATDEMLDGG</sequence>
<dbReference type="OrthoDB" id="3423739at2"/>
<gene>
    <name evidence="2" type="ORF">EKD16_01835</name>
</gene>
<dbReference type="Pfam" id="PF13274">
    <property type="entry name" value="SocA_Panacea"/>
    <property type="match status" value="1"/>
</dbReference>
<protein>
    <recommendedName>
        <fullName evidence="1">Antitoxin SocA-like Panacea domain-containing protein</fullName>
    </recommendedName>
</protein>
<proteinExistence type="predicted"/>
<evidence type="ECO:0000313" key="3">
    <source>
        <dbReference type="Proteomes" id="UP000292235"/>
    </source>
</evidence>
<dbReference type="AlphaFoldDB" id="A0A4P6Q0H3"/>
<reference evidence="2 3" key="1">
    <citation type="submission" date="2019-02" db="EMBL/GenBank/DDBJ databases">
        <authorList>
            <person name="Khodamoradi S."/>
            <person name="Hahnke R.L."/>
            <person name="Kaempfer P."/>
            <person name="Schumann P."/>
            <person name="Rohde M."/>
            <person name="Steinert M."/>
            <person name="Luzhetskyy A."/>
            <person name="Wink J."/>
            <person name="Ruckert C."/>
        </authorList>
    </citation>
    <scope>NUCLEOTIDE SEQUENCE [LARGE SCALE GENOMIC DNA]</scope>
    <source>
        <strain evidence="2 3">M2</strain>
    </source>
</reference>
<evidence type="ECO:0000313" key="2">
    <source>
        <dbReference type="EMBL" id="QBI52184.1"/>
    </source>
</evidence>
<name>A0A4P6Q0H3_9ACTN</name>
<evidence type="ECO:0000259" key="1">
    <source>
        <dbReference type="Pfam" id="PF13274"/>
    </source>
</evidence>